<reference evidence="3" key="1">
    <citation type="journal article" date="2019" name="Int. J. Syst. Evol. Microbiol.">
        <title>The Global Catalogue of Microorganisms (GCM) 10K type strain sequencing project: providing services to taxonomists for standard genome sequencing and annotation.</title>
        <authorList>
            <consortium name="The Broad Institute Genomics Platform"/>
            <consortium name="The Broad Institute Genome Sequencing Center for Infectious Disease"/>
            <person name="Wu L."/>
            <person name="Ma J."/>
        </authorList>
    </citation>
    <scope>NUCLEOTIDE SEQUENCE [LARGE SCALE GENOMIC DNA]</scope>
    <source>
        <strain evidence="3">NBRC 108894</strain>
    </source>
</reference>
<organism evidence="2 3">
    <name type="scientific">Pseudolysinimonas kribbensis</name>
    <dbReference type="NCBI Taxonomy" id="433641"/>
    <lineage>
        <taxon>Bacteria</taxon>
        <taxon>Bacillati</taxon>
        <taxon>Actinomycetota</taxon>
        <taxon>Actinomycetes</taxon>
        <taxon>Micrococcales</taxon>
        <taxon>Microbacteriaceae</taxon>
        <taxon>Pseudolysinimonas</taxon>
    </lineage>
</organism>
<dbReference type="EMBL" id="BSVB01000001">
    <property type="protein sequence ID" value="GMA94461.1"/>
    <property type="molecule type" value="Genomic_DNA"/>
</dbReference>
<dbReference type="SUPFAM" id="SSF46785">
    <property type="entry name" value="Winged helix' DNA-binding domain"/>
    <property type="match status" value="1"/>
</dbReference>
<feature type="domain" description="Transcription regulator PadR N-terminal" evidence="1">
    <location>
        <begin position="10"/>
        <end position="86"/>
    </location>
</feature>
<proteinExistence type="predicted"/>
<dbReference type="InterPro" id="IPR036390">
    <property type="entry name" value="WH_DNA-bd_sf"/>
</dbReference>
<dbReference type="Proteomes" id="UP001157034">
    <property type="component" value="Unassembled WGS sequence"/>
</dbReference>
<gene>
    <name evidence="2" type="ORF">GCM10025881_12850</name>
</gene>
<dbReference type="Pfam" id="PF03551">
    <property type="entry name" value="PadR"/>
    <property type="match status" value="1"/>
</dbReference>
<dbReference type="RefSeq" id="WP_284253383.1">
    <property type="nucleotide sequence ID" value="NZ_BAAAQO010000002.1"/>
</dbReference>
<dbReference type="InterPro" id="IPR052509">
    <property type="entry name" value="Metal_resp_DNA-bind_regulator"/>
</dbReference>
<accession>A0ABQ6K6Q4</accession>
<name>A0ABQ6K6Q4_9MICO</name>
<dbReference type="Gene3D" id="1.10.10.10">
    <property type="entry name" value="Winged helix-like DNA-binding domain superfamily/Winged helix DNA-binding domain"/>
    <property type="match status" value="1"/>
</dbReference>
<protein>
    <submittedName>
        <fullName evidence="2">PadR family transcriptional regulator</fullName>
    </submittedName>
</protein>
<evidence type="ECO:0000313" key="3">
    <source>
        <dbReference type="Proteomes" id="UP001157034"/>
    </source>
</evidence>
<comment type="caution">
    <text evidence="2">The sequence shown here is derived from an EMBL/GenBank/DDBJ whole genome shotgun (WGS) entry which is preliminary data.</text>
</comment>
<evidence type="ECO:0000313" key="2">
    <source>
        <dbReference type="EMBL" id="GMA94461.1"/>
    </source>
</evidence>
<dbReference type="PANTHER" id="PTHR33169">
    <property type="entry name" value="PADR-FAMILY TRANSCRIPTIONAL REGULATOR"/>
    <property type="match status" value="1"/>
</dbReference>
<sequence>MSALTTRILVLGVVKVGGPANGYQLRRELLSWDVERWAQLNPGSVYSMLTTLATAGLIAKHELPTSGDDRAATVFTITDEGDRELARLVTESLENVGDSGDLLPLRVAFNFATFLPREDFLRAARARHATLVAARPTFDEKIDELTVAATAPPHVALELGLEARIVDAQIAWLAQIIDSVQAGALYFVGEDAATAWQPPDDDPGWRMAAERRRYQERLDAMRG</sequence>
<evidence type="ECO:0000259" key="1">
    <source>
        <dbReference type="Pfam" id="PF03551"/>
    </source>
</evidence>
<dbReference type="InterPro" id="IPR036388">
    <property type="entry name" value="WH-like_DNA-bd_sf"/>
</dbReference>
<dbReference type="PANTHER" id="PTHR33169:SF14">
    <property type="entry name" value="TRANSCRIPTIONAL REGULATOR RV3488"/>
    <property type="match status" value="1"/>
</dbReference>
<keyword evidence="3" id="KW-1185">Reference proteome</keyword>
<dbReference type="InterPro" id="IPR005149">
    <property type="entry name" value="Tscrpt_reg_PadR_N"/>
</dbReference>